<dbReference type="Gene3D" id="6.10.140.530">
    <property type="match status" value="1"/>
</dbReference>
<name>A0ABP0JXQ4_9DINO</name>
<sequence length="347" mass="39214">MPSPLQSEGKPSRIWRSPLQSEGSPLQSKGKPTRTARPSPLQREGLPCSKAKESQPEEGLPRSNAEESQPEEALPHSKAKESQPEEGLPRSRRSKAKASHPEYGVRRSKAKASQPEEALPRSKAKESQPEEALKAKESQPEEALPRSKAKESQPQQGLPRSKANARQPEQQGLPRSKAKKGLTEQQELSLEPFEENLQNLQTFLKKRGVLPWQRSDEQSERQLGHFVEKLRNLKKKGTLSAERLQQMNSCCPLWKEYAEKAPPVVAMAPDLEDESKAPGPDADGLSTSRYSNVRMTLDLAKCKGSTERRAMLRQWLLKFHPDKNREEGARAMFDFAQSMWEREFRQT</sequence>
<feature type="region of interest" description="Disordered" evidence="1">
    <location>
        <begin position="1"/>
        <end position="190"/>
    </location>
</feature>
<feature type="compositionally biased region" description="Basic and acidic residues" evidence="1">
    <location>
        <begin position="73"/>
        <end position="89"/>
    </location>
</feature>
<evidence type="ECO:0000313" key="2">
    <source>
        <dbReference type="EMBL" id="CAK9019272.1"/>
    </source>
</evidence>
<gene>
    <name evidence="2" type="ORF">SCF082_LOCUS14440</name>
</gene>
<feature type="compositionally biased region" description="Basic and acidic residues" evidence="1">
    <location>
        <begin position="118"/>
        <end position="151"/>
    </location>
</feature>
<evidence type="ECO:0000313" key="3">
    <source>
        <dbReference type="Proteomes" id="UP001642464"/>
    </source>
</evidence>
<comment type="caution">
    <text evidence="2">The sequence shown here is derived from an EMBL/GenBank/DDBJ whole genome shotgun (WGS) entry which is preliminary data.</text>
</comment>
<dbReference type="Proteomes" id="UP001642464">
    <property type="component" value="Unassembled WGS sequence"/>
</dbReference>
<accession>A0ABP0JXQ4</accession>
<keyword evidence="3" id="KW-1185">Reference proteome</keyword>
<organism evidence="2 3">
    <name type="scientific">Durusdinium trenchii</name>
    <dbReference type="NCBI Taxonomy" id="1381693"/>
    <lineage>
        <taxon>Eukaryota</taxon>
        <taxon>Sar</taxon>
        <taxon>Alveolata</taxon>
        <taxon>Dinophyceae</taxon>
        <taxon>Suessiales</taxon>
        <taxon>Symbiodiniaceae</taxon>
        <taxon>Durusdinium</taxon>
    </lineage>
</organism>
<evidence type="ECO:0008006" key="4">
    <source>
        <dbReference type="Google" id="ProtNLM"/>
    </source>
</evidence>
<reference evidence="2 3" key="1">
    <citation type="submission" date="2024-02" db="EMBL/GenBank/DDBJ databases">
        <authorList>
            <person name="Chen Y."/>
            <person name="Shah S."/>
            <person name="Dougan E. K."/>
            <person name="Thang M."/>
            <person name="Chan C."/>
        </authorList>
    </citation>
    <scope>NUCLEOTIDE SEQUENCE [LARGE SCALE GENOMIC DNA]</scope>
</reference>
<dbReference type="EMBL" id="CAXAMM010009058">
    <property type="protein sequence ID" value="CAK9019272.1"/>
    <property type="molecule type" value="Genomic_DNA"/>
</dbReference>
<protein>
    <recommendedName>
        <fullName evidence="4">J domain-containing protein</fullName>
    </recommendedName>
</protein>
<proteinExistence type="predicted"/>
<evidence type="ECO:0000256" key="1">
    <source>
        <dbReference type="SAM" id="MobiDB-lite"/>
    </source>
</evidence>
<feature type="compositionally biased region" description="Polar residues" evidence="1">
    <location>
        <begin position="18"/>
        <end position="27"/>
    </location>
</feature>